<sequence>MQDIPRPTATRFGEPWTPEDVDVACNKGIRVVDAAVLLNRTAKAVQTARWRFLNPEESGRKRPTS</sequence>
<organism evidence="1 2">
    <name type="scientific">Mycobacteroides abscessus subsp. bolletii</name>
    <dbReference type="NCBI Taxonomy" id="319705"/>
    <lineage>
        <taxon>Bacteria</taxon>
        <taxon>Bacillati</taxon>
        <taxon>Actinomycetota</taxon>
        <taxon>Actinomycetes</taxon>
        <taxon>Mycobacteriales</taxon>
        <taxon>Mycobacteriaceae</taxon>
        <taxon>Mycobacteroides</taxon>
        <taxon>Mycobacteroides abscessus</taxon>
    </lineage>
</organism>
<name>A0A9Q7SFS8_9MYCO</name>
<dbReference type="Proteomes" id="UP000185183">
    <property type="component" value="Unassembled WGS sequence"/>
</dbReference>
<evidence type="ECO:0000313" key="1">
    <source>
        <dbReference type="EMBL" id="SHX59482.1"/>
    </source>
</evidence>
<comment type="caution">
    <text evidence="1">The sequence shown here is derived from an EMBL/GenBank/DDBJ whole genome shotgun (WGS) entry which is preliminary data.</text>
</comment>
<evidence type="ECO:0000313" key="2">
    <source>
        <dbReference type="Proteomes" id="UP000185183"/>
    </source>
</evidence>
<gene>
    <name evidence="1" type="ORF">SAMEA2275694_03200</name>
</gene>
<reference evidence="1 2" key="1">
    <citation type="submission" date="2016-11" db="EMBL/GenBank/DDBJ databases">
        <authorList>
            <consortium name="Pathogen Informatics"/>
        </authorList>
    </citation>
    <scope>NUCLEOTIDE SEQUENCE [LARGE SCALE GENOMIC DNA]</scope>
    <source>
        <strain evidence="1 2">968</strain>
    </source>
</reference>
<dbReference type="EMBL" id="FSFA01000004">
    <property type="protein sequence ID" value="SHX59482.1"/>
    <property type="molecule type" value="Genomic_DNA"/>
</dbReference>
<dbReference type="RefSeq" id="WP_074363913.1">
    <property type="nucleotide sequence ID" value="NZ_FSCP01000002.1"/>
</dbReference>
<protein>
    <submittedName>
        <fullName evidence="1">Uncharacterized protein</fullName>
    </submittedName>
</protein>
<dbReference type="AlphaFoldDB" id="A0A9Q7SFS8"/>
<proteinExistence type="predicted"/>
<accession>A0A9Q7SFS8</accession>